<evidence type="ECO:0000313" key="2">
    <source>
        <dbReference type="EMBL" id="SJL02895.1"/>
    </source>
</evidence>
<accession>A0A284R2I1</accession>
<feature type="region of interest" description="Disordered" evidence="1">
    <location>
        <begin position="402"/>
        <end position="471"/>
    </location>
</feature>
<dbReference type="OrthoDB" id="3056184at2759"/>
<feature type="region of interest" description="Disordered" evidence="1">
    <location>
        <begin position="121"/>
        <end position="146"/>
    </location>
</feature>
<keyword evidence="3" id="KW-1185">Reference proteome</keyword>
<proteinExistence type="predicted"/>
<evidence type="ECO:0000313" key="3">
    <source>
        <dbReference type="Proteomes" id="UP000219338"/>
    </source>
</evidence>
<reference evidence="3" key="1">
    <citation type="journal article" date="2017" name="Nat. Ecol. Evol.">
        <title>Genome expansion and lineage-specific genetic innovations in the forest pathogenic fungi Armillaria.</title>
        <authorList>
            <person name="Sipos G."/>
            <person name="Prasanna A.N."/>
            <person name="Walter M.C."/>
            <person name="O'Connor E."/>
            <person name="Balint B."/>
            <person name="Krizsan K."/>
            <person name="Kiss B."/>
            <person name="Hess J."/>
            <person name="Varga T."/>
            <person name="Slot J."/>
            <person name="Riley R."/>
            <person name="Boka B."/>
            <person name="Rigling D."/>
            <person name="Barry K."/>
            <person name="Lee J."/>
            <person name="Mihaltcheva S."/>
            <person name="LaButti K."/>
            <person name="Lipzen A."/>
            <person name="Waldron R."/>
            <person name="Moloney N.M."/>
            <person name="Sperisen C."/>
            <person name="Kredics L."/>
            <person name="Vagvoelgyi C."/>
            <person name="Patrignani A."/>
            <person name="Fitzpatrick D."/>
            <person name="Nagy I."/>
            <person name="Doyle S."/>
            <person name="Anderson J.B."/>
            <person name="Grigoriev I.V."/>
            <person name="Gueldener U."/>
            <person name="Muensterkoetter M."/>
            <person name="Nagy L.G."/>
        </authorList>
    </citation>
    <scope>NUCLEOTIDE SEQUENCE [LARGE SCALE GENOMIC DNA]</scope>
    <source>
        <strain evidence="3">C18/9</strain>
    </source>
</reference>
<protein>
    <submittedName>
        <fullName evidence="2">Uncharacterized protein</fullName>
    </submittedName>
</protein>
<sequence>MPYDLTSDNPWENDDWTFSTVPLKDRVTANKRWKTAGLNDEHLTLCHCLLPDYKDVTCESEDLPKAQRNTNLRAWRKVAVTALLKHSIFDNLVRHPGSTEAERSVAYVEIEAKLTKKFHNHQYQKAAKKTSTTEPSRSAAPDTDNNMMTVSSLKDFKLLVQLLKLLGTISAQKIFDDINREAIQTRVKQLIATNQIAAGNPGGADRHALKQLWEEISDEEWSQYEQMALEAVQNIETSELPGLMFQLLKELACFLGPAAFMFVFACCDATGTINLGINVSTNQSCKIPDAFGPTFGSLVRDWASKHLPDDAHRHQSCKPDLSYDDLSCNPEDYYDTVKWASLAPITCAPMDMDVVQTLLLAKFFKEKSNENVDVPFQFYEPHPMQNGSEHAPTLSMTAAVLTETPPPQPLPAPAPSPSPSSLSLPPPPPPSLPPPPSPSPPAPFPPRAPSLTPLNPDASPINDEIDDDLMS</sequence>
<evidence type="ECO:0000256" key="1">
    <source>
        <dbReference type="SAM" id="MobiDB-lite"/>
    </source>
</evidence>
<organism evidence="2 3">
    <name type="scientific">Armillaria ostoyae</name>
    <name type="common">Armillaria root rot fungus</name>
    <dbReference type="NCBI Taxonomy" id="47428"/>
    <lineage>
        <taxon>Eukaryota</taxon>
        <taxon>Fungi</taxon>
        <taxon>Dikarya</taxon>
        <taxon>Basidiomycota</taxon>
        <taxon>Agaricomycotina</taxon>
        <taxon>Agaricomycetes</taxon>
        <taxon>Agaricomycetidae</taxon>
        <taxon>Agaricales</taxon>
        <taxon>Marasmiineae</taxon>
        <taxon>Physalacriaceae</taxon>
        <taxon>Armillaria</taxon>
    </lineage>
</organism>
<dbReference type="Proteomes" id="UP000219338">
    <property type="component" value="Unassembled WGS sequence"/>
</dbReference>
<dbReference type="EMBL" id="FUEG01000004">
    <property type="protein sequence ID" value="SJL02895.1"/>
    <property type="molecule type" value="Genomic_DNA"/>
</dbReference>
<gene>
    <name evidence="2" type="ORF">ARMOST_06236</name>
</gene>
<name>A0A284R2I1_ARMOS</name>
<dbReference type="AlphaFoldDB" id="A0A284R2I1"/>
<feature type="compositionally biased region" description="Pro residues" evidence="1">
    <location>
        <begin position="404"/>
        <end position="448"/>
    </location>
</feature>